<proteinExistence type="predicted"/>
<gene>
    <name evidence="4" type="ORF">HUW50_23280</name>
</gene>
<dbReference type="PROSITE" id="PS51682">
    <property type="entry name" value="SAM_OMT_I"/>
    <property type="match status" value="1"/>
</dbReference>
<evidence type="ECO:0000256" key="3">
    <source>
        <dbReference type="ARBA" id="ARBA00022691"/>
    </source>
</evidence>
<name>A0ABX6SBJ2_9BACI</name>
<evidence type="ECO:0000256" key="2">
    <source>
        <dbReference type="ARBA" id="ARBA00022679"/>
    </source>
</evidence>
<dbReference type="InterPro" id="IPR029063">
    <property type="entry name" value="SAM-dependent_MTases_sf"/>
</dbReference>
<accession>A0ABX6SBJ2</accession>
<organism evidence="4 5">
    <name type="scientific">Metabacillus elymi</name>
    <dbReference type="NCBI Taxonomy" id="2745198"/>
    <lineage>
        <taxon>Bacteria</taxon>
        <taxon>Bacillati</taxon>
        <taxon>Bacillota</taxon>
        <taxon>Bacilli</taxon>
        <taxon>Bacillales</taxon>
        <taxon>Bacillaceae</taxon>
        <taxon>Metabacillus</taxon>
    </lineage>
</organism>
<dbReference type="Proteomes" id="UP000515490">
    <property type="component" value="Chromosome"/>
</dbReference>
<dbReference type="EMBL" id="CP055263">
    <property type="protein sequence ID" value="QNF31117.1"/>
    <property type="molecule type" value="Genomic_DNA"/>
</dbReference>
<dbReference type="Gene3D" id="3.40.50.150">
    <property type="entry name" value="Vaccinia Virus protein VP39"/>
    <property type="match status" value="1"/>
</dbReference>
<keyword evidence="3" id="KW-0949">S-adenosyl-L-methionine</keyword>
<keyword evidence="2" id="KW-0808">Transferase</keyword>
<keyword evidence="5" id="KW-1185">Reference proteome</keyword>
<protein>
    <submittedName>
        <fullName evidence="4">Uncharacterized protein</fullName>
    </submittedName>
</protein>
<sequence>MDRVLRIANPGTLNVGDNVLHRGQVADAYHNDACTYSIRHFNQRMASDSKVGIDQFPVGDGLSICRVKREKYILYLIHLILTEGT</sequence>
<dbReference type="InterPro" id="IPR002935">
    <property type="entry name" value="SAM_O-MeTrfase"/>
</dbReference>
<evidence type="ECO:0000256" key="1">
    <source>
        <dbReference type="ARBA" id="ARBA00022603"/>
    </source>
</evidence>
<dbReference type="Pfam" id="PF01596">
    <property type="entry name" value="Methyltransf_3"/>
    <property type="match status" value="1"/>
</dbReference>
<reference evidence="4 5" key="1">
    <citation type="submission" date="2020-06" db="EMBL/GenBank/DDBJ databases">
        <title>Metabacillus dokdonensis sp. nov., isolated from the rhizosphere of Elymus tsukushiensis, a plant native to the Dokdo Islands, Republic of Korea.</title>
        <authorList>
            <person name="Lee S.Y."/>
            <person name="Hwang Y.J."/>
            <person name="Son J.S."/>
            <person name="Ghim S.Y."/>
        </authorList>
    </citation>
    <scope>NUCLEOTIDE SEQUENCE [LARGE SCALE GENOMIC DNA]</scope>
    <source>
        <strain evidence="4 5">KUDC1714</strain>
    </source>
</reference>
<evidence type="ECO:0000313" key="4">
    <source>
        <dbReference type="EMBL" id="QNF31117.1"/>
    </source>
</evidence>
<keyword evidence="1" id="KW-0489">Methyltransferase</keyword>
<evidence type="ECO:0000313" key="5">
    <source>
        <dbReference type="Proteomes" id="UP000515490"/>
    </source>
</evidence>